<gene>
    <name evidence="3" type="ORF">GCM10017781_40790</name>
</gene>
<dbReference type="EMBL" id="BNAJ01000014">
    <property type="protein sequence ID" value="GHF60442.1"/>
    <property type="molecule type" value="Genomic_DNA"/>
</dbReference>
<name>A0ABQ3JWP8_9DEIO</name>
<organism evidence="3 4">
    <name type="scientific">Deinococcus metalli</name>
    <dbReference type="NCBI Taxonomy" id="1141878"/>
    <lineage>
        <taxon>Bacteria</taxon>
        <taxon>Thermotogati</taxon>
        <taxon>Deinococcota</taxon>
        <taxon>Deinococci</taxon>
        <taxon>Deinococcales</taxon>
        <taxon>Deinococcaceae</taxon>
        <taxon>Deinococcus</taxon>
    </lineage>
</organism>
<dbReference type="Pfam" id="PF08401">
    <property type="entry name" value="ArdcN"/>
    <property type="match status" value="1"/>
</dbReference>
<comment type="caution">
    <text evidence="3">The sequence shown here is derived from an EMBL/GenBank/DDBJ whole genome shotgun (WGS) entry which is preliminary data.</text>
</comment>
<evidence type="ECO:0000259" key="2">
    <source>
        <dbReference type="Pfam" id="PF08401"/>
    </source>
</evidence>
<dbReference type="Proteomes" id="UP000619376">
    <property type="component" value="Unassembled WGS sequence"/>
</dbReference>
<sequence length="322" mass="34776">MCVGGTVHTRPLHKGASVMPYKKPSTPEEKEGAREASQAITQELMARIDTCAQRLAEQLGAGASDELLTFMRFSARFHTYSLNNQVLIWLQAPEAAHVAGFHAWKALGRTVKKGSKAVRVLAPLVMPDHEAPPVNGKPAQKVVGFKYSSIFADYDTEGDPLPSAAFMVVQGGDDGTRALLRSLTAACPVPVRWEDGEGRGAHGWTDGGQIVLSREKCQGEPAHALRVFFHEWAHVSLHFQGAGKRAEDLPDRTTRELEADAAAYVLSSVYGVEATAAVADYITHWGGNAEKLHGSMTRIQRAVSSILGALEEQAEVMPQAAD</sequence>
<accession>A0ABQ3JWP8</accession>
<proteinExistence type="predicted"/>
<reference evidence="4" key="1">
    <citation type="journal article" date="2019" name="Int. J. Syst. Evol. Microbiol.">
        <title>The Global Catalogue of Microorganisms (GCM) 10K type strain sequencing project: providing services to taxonomists for standard genome sequencing and annotation.</title>
        <authorList>
            <consortium name="The Broad Institute Genomics Platform"/>
            <consortium name="The Broad Institute Genome Sequencing Center for Infectious Disease"/>
            <person name="Wu L."/>
            <person name="Ma J."/>
        </authorList>
    </citation>
    <scope>NUCLEOTIDE SEQUENCE [LARGE SCALE GENOMIC DNA]</scope>
    <source>
        <strain evidence="4">CGMCC 1.18437</strain>
    </source>
</reference>
<evidence type="ECO:0000313" key="4">
    <source>
        <dbReference type="Proteomes" id="UP000619376"/>
    </source>
</evidence>
<evidence type="ECO:0000256" key="1">
    <source>
        <dbReference type="SAM" id="MobiDB-lite"/>
    </source>
</evidence>
<dbReference type="InterPro" id="IPR013610">
    <property type="entry name" value="ArdC_N"/>
</dbReference>
<evidence type="ECO:0000313" key="3">
    <source>
        <dbReference type="EMBL" id="GHF60442.1"/>
    </source>
</evidence>
<feature type="region of interest" description="Disordered" evidence="1">
    <location>
        <begin position="14"/>
        <end position="33"/>
    </location>
</feature>
<keyword evidence="4" id="KW-1185">Reference proteome</keyword>
<feature type="domain" description="N-terminal" evidence="2">
    <location>
        <begin position="36"/>
        <end position="122"/>
    </location>
</feature>
<protein>
    <recommendedName>
        <fullName evidence="2">N-terminal domain-containing protein</fullName>
    </recommendedName>
</protein>